<dbReference type="EMBL" id="QPID01000009">
    <property type="protein sequence ID" value="RCU45640.1"/>
    <property type="molecule type" value="Genomic_DNA"/>
</dbReference>
<gene>
    <name evidence="1" type="ORF">DU002_14340</name>
</gene>
<proteinExistence type="predicted"/>
<dbReference type="InterPro" id="IPR046525">
    <property type="entry name" value="DUF6702"/>
</dbReference>
<keyword evidence="2" id="KW-1185">Reference proteome</keyword>
<evidence type="ECO:0008006" key="3">
    <source>
        <dbReference type="Google" id="ProtNLM"/>
    </source>
</evidence>
<sequence>MASAFLFARFKRELKMLIALRTLFIALLLGFTSTTVAHTYHATLTDMVVNQQTGQLEVIHRFFADDVAKVLSAESKQTIRFDDALTSEQVSLIRSYVENHFKLYDGNNNEKALLWVGTELDTHYLFIYQEVAAPTSFTGYQLQNSLLFGHLHQQVNTVNIRLSEALSSLVFTPDTVRLPLQN</sequence>
<dbReference type="Pfam" id="PF20420">
    <property type="entry name" value="DUF6702"/>
    <property type="match status" value="1"/>
</dbReference>
<reference evidence="1 2" key="1">
    <citation type="submission" date="2018-07" db="EMBL/GenBank/DDBJ databases">
        <title>Corallincola holothuriorum sp. nov., a new facultative anaerobe isolated from sea cucumber Apostichopus japonicus.</title>
        <authorList>
            <person name="Xia H."/>
        </authorList>
    </citation>
    <scope>NUCLEOTIDE SEQUENCE [LARGE SCALE GENOMIC DNA]</scope>
    <source>
        <strain evidence="1 2">C4</strain>
    </source>
</reference>
<name>A0A368N675_9GAMM</name>
<dbReference type="Proteomes" id="UP000252558">
    <property type="component" value="Unassembled WGS sequence"/>
</dbReference>
<accession>A0A368N675</accession>
<evidence type="ECO:0000313" key="1">
    <source>
        <dbReference type="EMBL" id="RCU45640.1"/>
    </source>
</evidence>
<organism evidence="1 2">
    <name type="scientific">Corallincola holothuriorum</name>
    <dbReference type="NCBI Taxonomy" id="2282215"/>
    <lineage>
        <taxon>Bacteria</taxon>
        <taxon>Pseudomonadati</taxon>
        <taxon>Pseudomonadota</taxon>
        <taxon>Gammaproteobacteria</taxon>
        <taxon>Alteromonadales</taxon>
        <taxon>Psychromonadaceae</taxon>
        <taxon>Corallincola</taxon>
    </lineage>
</organism>
<protein>
    <recommendedName>
        <fullName evidence="3">Orphan protein</fullName>
    </recommendedName>
</protein>
<comment type="caution">
    <text evidence="1">The sequence shown here is derived from an EMBL/GenBank/DDBJ whole genome shotgun (WGS) entry which is preliminary data.</text>
</comment>
<evidence type="ECO:0000313" key="2">
    <source>
        <dbReference type="Proteomes" id="UP000252558"/>
    </source>
</evidence>
<dbReference type="AlphaFoldDB" id="A0A368N675"/>
<dbReference type="RefSeq" id="WP_114339090.1">
    <property type="nucleotide sequence ID" value="NZ_QPID01000009.1"/>
</dbReference>